<evidence type="ECO:0000313" key="5">
    <source>
        <dbReference type="Proteomes" id="UP001208689"/>
    </source>
</evidence>
<keyword evidence="2" id="KW-0804">Transcription</keyword>
<keyword evidence="1" id="KW-0805">Transcription regulation</keyword>
<reference evidence="4" key="1">
    <citation type="submission" date="2022-09" db="EMBL/GenBank/DDBJ databases">
        <title>Actin cytoskeleton and complex cell architecture in an #Asgard archaeon.</title>
        <authorList>
            <person name="Ponce Toledo R.I."/>
            <person name="Schleper C."/>
            <person name="Rodrigues Oliveira T."/>
            <person name="Wollweber F."/>
            <person name="Xu J."/>
            <person name="Rittmann S."/>
            <person name="Klingl A."/>
            <person name="Pilhofer M."/>
        </authorList>
    </citation>
    <scope>NUCLEOTIDE SEQUENCE</scope>
    <source>
        <strain evidence="4">B-35</strain>
    </source>
</reference>
<dbReference type="SUPFAM" id="SSF57783">
    <property type="entry name" value="Zinc beta-ribbon"/>
    <property type="match status" value="1"/>
</dbReference>
<dbReference type="PANTHER" id="PTHR11618:SF13">
    <property type="entry name" value="TRANSCRIPTION INITIATION FACTOR IIB"/>
    <property type="match status" value="1"/>
</dbReference>
<dbReference type="PRINTS" id="PR00685">
    <property type="entry name" value="TIFACTORIIB"/>
</dbReference>
<evidence type="ECO:0000256" key="1">
    <source>
        <dbReference type="ARBA" id="ARBA00023015"/>
    </source>
</evidence>
<gene>
    <name evidence="4" type="ORF">NEF87_001342</name>
</gene>
<dbReference type="CDD" id="cd00043">
    <property type="entry name" value="CYCLIN_SF"/>
    <property type="match status" value="1"/>
</dbReference>
<dbReference type="Proteomes" id="UP001208689">
    <property type="component" value="Chromosome"/>
</dbReference>
<dbReference type="PANTHER" id="PTHR11618">
    <property type="entry name" value="TRANSCRIPTION INITIATION FACTOR IIB-RELATED"/>
    <property type="match status" value="1"/>
</dbReference>
<dbReference type="SUPFAM" id="SSF47954">
    <property type="entry name" value="Cyclin-like"/>
    <property type="match status" value="2"/>
</dbReference>
<proteinExistence type="predicted"/>
<organism evidence="4 5">
    <name type="scientific">Candidatus Lokiarchaeum ossiferum</name>
    <dbReference type="NCBI Taxonomy" id="2951803"/>
    <lineage>
        <taxon>Archaea</taxon>
        <taxon>Promethearchaeati</taxon>
        <taxon>Promethearchaeota</taxon>
        <taxon>Promethearchaeia</taxon>
        <taxon>Promethearchaeales</taxon>
        <taxon>Promethearchaeaceae</taxon>
        <taxon>Candidatus Lokiarchaeum</taxon>
    </lineage>
</organism>
<dbReference type="EMBL" id="CP104013">
    <property type="protein sequence ID" value="UYP45057.1"/>
    <property type="molecule type" value="Genomic_DNA"/>
</dbReference>
<sequence>MGEILTISNYHPNDSSASIDFETHSHNFITDMPSGQIVCNLCGLVKETNIIVSSWDGVPYSDETTISISKKSLMNINPNLKRALKLNRNKSWDDRKLTIGINEIKRLCARFGLGEYIVTRSIYLFQKAIQCPNFKIHNVILTSQVCFFYSAKLNKHPLSIEEVIEDHNFSSRLAYRYYYLLMSQLHLVKPESNPAPLIPKLCASLGLDEFVVQQANLILSIYLKHENTSGLNSVGIVAGVIYFACLRERIPRSQQIIAQYAKISDITLRTRYKEIKKICGRHM</sequence>
<dbReference type="InterPro" id="IPR036915">
    <property type="entry name" value="Cyclin-like_sf"/>
</dbReference>
<feature type="domain" description="Transcription factor TFIIB cyclin-like" evidence="3">
    <location>
        <begin position="192"/>
        <end position="277"/>
    </location>
</feature>
<evidence type="ECO:0000256" key="2">
    <source>
        <dbReference type="ARBA" id="ARBA00023163"/>
    </source>
</evidence>
<protein>
    <submittedName>
        <fullName evidence="4">Transcription initiation factor IIB</fullName>
    </submittedName>
</protein>
<dbReference type="Gene3D" id="1.10.472.170">
    <property type="match status" value="1"/>
</dbReference>
<keyword evidence="5" id="KW-1185">Reference proteome</keyword>
<accession>A0ABY6HQ95</accession>
<evidence type="ECO:0000259" key="3">
    <source>
        <dbReference type="Pfam" id="PF00382"/>
    </source>
</evidence>
<evidence type="ECO:0000313" key="4">
    <source>
        <dbReference type="EMBL" id="UYP45057.1"/>
    </source>
</evidence>
<dbReference type="InterPro" id="IPR013150">
    <property type="entry name" value="TFIIB_cyclin"/>
</dbReference>
<name>A0ABY6HQ95_9ARCH</name>
<dbReference type="Gene3D" id="1.10.472.10">
    <property type="entry name" value="Cyclin-like"/>
    <property type="match status" value="1"/>
</dbReference>
<dbReference type="Pfam" id="PF00382">
    <property type="entry name" value="TFIIB"/>
    <property type="match status" value="1"/>
</dbReference>
<dbReference type="InterPro" id="IPR000812">
    <property type="entry name" value="TFIIB"/>
</dbReference>